<evidence type="ECO:0000256" key="1">
    <source>
        <dbReference type="SAM" id="MobiDB-lite"/>
    </source>
</evidence>
<organism evidence="4 5">
    <name type="scientific">Colletotrichum sojae</name>
    <dbReference type="NCBI Taxonomy" id="2175907"/>
    <lineage>
        <taxon>Eukaryota</taxon>
        <taxon>Fungi</taxon>
        <taxon>Dikarya</taxon>
        <taxon>Ascomycota</taxon>
        <taxon>Pezizomycotina</taxon>
        <taxon>Sordariomycetes</taxon>
        <taxon>Hypocreomycetidae</taxon>
        <taxon>Glomerellales</taxon>
        <taxon>Glomerellaceae</taxon>
        <taxon>Colletotrichum</taxon>
        <taxon>Colletotrichum orchidearum species complex</taxon>
    </lineage>
</organism>
<dbReference type="InterPro" id="IPR008927">
    <property type="entry name" value="6-PGluconate_DH-like_C_sf"/>
</dbReference>
<dbReference type="InterPro" id="IPR006115">
    <property type="entry name" value="6PGDH_NADP-bd"/>
</dbReference>
<dbReference type="InterPro" id="IPR036291">
    <property type="entry name" value="NAD(P)-bd_dom_sf"/>
</dbReference>
<dbReference type="SUPFAM" id="SSF51735">
    <property type="entry name" value="NAD(P)-binding Rossmann-fold domains"/>
    <property type="match status" value="1"/>
</dbReference>
<reference evidence="4 5" key="1">
    <citation type="journal article" date="2020" name="Phytopathology">
        <title>Genome Sequence Resources of Colletotrichum truncatum, C. plurivorum, C. musicola, and C. sojae: Four Species Pathogenic to Soybean (Glycine max).</title>
        <authorList>
            <person name="Rogerio F."/>
            <person name="Boufleur T.R."/>
            <person name="Ciampi-Guillardi M."/>
            <person name="Sukno S.A."/>
            <person name="Thon M.R."/>
            <person name="Massola Junior N.S."/>
            <person name="Baroncelli R."/>
        </authorList>
    </citation>
    <scope>NUCLEOTIDE SEQUENCE [LARGE SCALE GENOMIC DNA]</scope>
    <source>
        <strain evidence="4 5">LFN0009</strain>
    </source>
</reference>
<dbReference type="SUPFAM" id="SSF48179">
    <property type="entry name" value="6-phosphogluconate dehydrogenase C-terminal domain-like"/>
    <property type="match status" value="2"/>
</dbReference>
<accession>A0A8H6MYP3</accession>
<dbReference type="EMBL" id="WIGN01000056">
    <property type="protein sequence ID" value="KAF6813080.1"/>
    <property type="molecule type" value="Genomic_DNA"/>
</dbReference>
<comment type="caution">
    <text evidence="4">The sequence shown here is derived from an EMBL/GenBank/DDBJ whole genome shotgun (WGS) entry which is preliminary data.</text>
</comment>
<dbReference type="GO" id="GO:0051287">
    <property type="term" value="F:NAD binding"/>
    <property type="evidence" value="ECO:0007669"/>
    <property type="project" value="InterPro"/>
</dbReference>
<keyword evidence="5" id="KW-1185">Reference proteome</keyword>
<proteinExistence type="predicted"/>
<dbReference type="PANTHER" id="PTHR43060:SF17">
    <property type="entry name" value="L-THREONATE DEHYDROGENASE"/>
    <property type="match status" value="1"/>
</dbReference>
<dbReference type="Gene3D" id="1.10.1040.10">
    <property type="entry name" value="N-(1-d-carboxylethyl)-l-norvaline Dehydrogenase, domain 2"/>
    <property type="match status" value="2"/>
</dbReference>
<feature type="region of interest" description="Disordered" evidence="1">
    <location>
        <begin position="293"/>
        <end position="315"/>
    </location>
</feature>
<dbReference type="Gene3D" id="3.40.50.720">
    <property type="entry name" value="NAD(P)-binding Rossmann-like Domain"/>
    <property type="match status" value="1"/>
</dbReference>
<dbReference type="Proteomes" id="UP000652219">
    <property type="component" value="Unassembled WGS sequence"/>
</dbReference>
<dbReference type="Pfam" id="PF14833">
    <property type="entry name" value="NAD_binding_11"/>
    <property type="match status" value="1"/>
</dbReference>
<dbReference type="GO" id="GO:0050661">
    <property type="term" value="F:NADP binding"/>
    <property type="evidence" value="ECO:0007669"/>
    <property type="project" value="InterPro"/>
</dbReference>
<name>A0A8H6MYP3_9PEZI</name>
<evidence type="ECO:0000259" key="2">
    <source>
        <dbReference type="Pfam" id="PF03446"/>
    </source>
</evidence>
<protein>
    <submittedName>
        <fullName evidence="4">Ketose-bisphosphate aldolase class-ii-like protein</fullName>
    </submittedName>
</protein>
<sequence>MASTGTRVGFAGLGAMGFGMASNLLKNGVATVAFDLNPSVLERFTAIGGSVSKTVAEASNGQQVFLVMVATPGQVDNLVFSEAGLASSLPMNTALCLLSTLPPRYICGLPARLVEKGRADIRLLDCPVSGGVVGAEAGTLSIMIGGERRVFDEVKPILQAMSAPDRLFYCGALGSGSILKMLNQLLAGVHIVVAAEVLSFAKSLGLSTRETHRIVMNSVSSSWIFGDRGKLMLDADWTPRSAGIVTSSAKEAGFRCPMASAALEVFQDRLACGHGHDDDSSVVCNYEQITGNPVREHETPVSPPKSPDREHTGVTPSNLVGMSVIPAHNDEPPSFAIDVSRDLKADGPVLSVLSGAESATEATLQEALDGSVIAIQGFRSPKEARTVFIFSAEDNDLQQAVASVMPQEFTAVPVGGPVGSASAMHLCIRLGSVIHLAAAAECYCLARTQGISIESVYQLIAGAAGSSHQFNVSFQHMARQDFKPKSESGFDTLQKAIPDLVSPTSLQIVSPTCKC</sequence>
<gene>
    <name evidence="4" type="ORF">CSOJ01_04766</name>
</gene>
<dbReference type="InterPro" id="IPR013328">
    <property type="entry name" value="6PGD_dom2"/>
</dbReference>
<dbReference type="PANTHER" id="PTHR43060">
    <property type="entry name" value="3-HYDROXYISOBUTYRATE DEHYDROGENASE-LIKE 1, MITOCHONDRIAL-RELATED"/>
    <property type="match status" value="1"/>
</dbReference>
<dbReference type="AlphaFoldDB" id="A0A8H6MYP3"/>
<feature type="domain" description="6-phosphogluconate dehydrogenase NADP-binding" evidence="2">
    <location>
        <begin position="7"/>
        <end position="168"/>
    </location>
</feature>
<evidence type="ECO:0000259" key="3">
    <source>
        <dbReference type="Pfam" id="PF14833"/>
    </source>
</evidence>
<dbReference type="Pfam" id="PF03446">
    <property type="entry name" value="NAD_binding_2"/>
    <property type="match status" value="1"/>
</dbReference>
<evidence type="ECO:0000313" key="4">
    <source>
        <dbReference type="EMBL" id="KAF6813080.1"/>
    </source>
</evidence>
<dbReference type="InterPro" id="IPR029154">
    <property type="entry name" value="HIBADH-like_NADP-bd"/>
</dbReference>
<evidence type="ECO:0000313" key="5">
    <source>
        <dbReference type="Proteomes" id="UP000652219"/>
    </source>
</evidence>
<feature type="domain" description="3-hydroxyisobutyrate dehydrogenase-like NAD-binding" evidence="3">
    <location>
        <begin position="174"/>
        <end position="283"/>
    </location>
</feature>